<evidence type="ECO:0000256" key="2">
    <source>
        <dbReference type="ARBA" id="ARBA00023015"/>
    </source>
</evidence>
<evidence type="ECO:0000313" key="8">
    <source>
        <dbReference type="EMBL" id="KJB18882.1"/>
    </source>
</evidence>
<reference evidence="8 10" key="1">
    <citation type="journal article" date="2012" name="Nature">
        <title>Repeated polyploidization of Gossypium genomes and the evolution of spinnable cotton fibres.</title>
        <authorList>
            <person name="Paterson A.H."/>
            <person name="Wendel J.F."/>
            <person name="Gundlach H."/>
            <person name="Guo H."/>
            <person name="Jenkins J."/>
            <person name="Jin D."/>
            <person name="Llewellyn D."/>
            <person name="Showmaker K.C."/>
            <person name="Shu S."/>
            <person name="Udall J."/>
            <person name="Yoo M.J."/>
            <person name="Byers R."/>
            <person name="Chen W."/>
            <person name="Doron-Faigenboim A."/>
            <person name="Duke M.V."/>
            <person name="Gong L."/>
            <person name="Grimwood J."/>
            <person name="Grover C."/>
            <person name="Grupp K."/>
            <person name="Hu G."/>
            <person name="Lee T.H."/>
            <person name="Li J."/>
            <person name="Lin L."/>
            <person name="Liu T."/>
            <person name="Marler B.S."/>
            <person name="Page J.T."/>
            <person name="Roberts A.W."/>
            <person name="Romanel E."/>
            <person name="Sanders W.S."/>
            <person name="Szadkowski E."/>
            <person name="Tan X."/>
            <person name="Tang H."/>
            <person name="Xu C."/>
            <person name="Wang J."/>
            <person name="Wang Z."/>
            <person name="Zhang D."/>
            <person name="Zhang L."/>
            <person name="Ashrafi H."/>
            <person name="Bedon F."/>
            <person name="Bowers J.E."/>
            <person name="Brubaker C.L."/>
            <person name="Chee P.W."/>
            <person name="Das S."/>
            <person name="Gingle A.R."/>
            <person name="Haigler C.H."/>
            <person name="Harker D."/>
            <person name="Hoffmann L.V."/>
            <person name="Hovav R."/>
            <person name="Jones D.C."/>
            <person name="Lemke C."/>
            <person name="Mansoor S."/>
            <person name="ur Rahman M."/>
            <person name="Rainville L.N."/>
            <person name="Rambani A."/>
            <person name="Reddy U.K."/>
            <person name="Rong J.K."/>
            <person name="Saranga Y."/>
            <person name="Scheffler B.E."/>
            <person name="Scheffler J.A."/>
            <person name="Stelly D.M."/>
            <person name="Triplett B.A."/>
            <person name="Van Deynze A."/>
            <person name="Vaslin M.F."/>
            <person name="Waghmare V.N."/>
            <person name="Walford S.A."/>
            <person name="Wright R.J."/>
            <person name="Zaki E.A."/>
            <person name="Zhang T."/>
            <person name="Dennis E.S."/>
            <person name="Mayer K.F."/>
            <person name="Peterson D.G."/>
            <person name="Rokhsar D.S."/>
            <person name="Wang X."/>
            <person name="Schmutz J."/>
        </authorList>
    </citation>
    <scope>NUCLEOTIDE SEQUENCE [LARGE SCALE GENOMIC DNA]</scope>
</reference>
<dbReference type="KEGG" id="gra:105788151"/>
<keyword evidence="2" id="KW-0805">Transcription regulation</keyword>
<dbReference type="CDD" id="cd10017">
    <property type="entry name" value="B3_DNA"/>
    <property type="match status" value="1"/>
</dbReference>
<organism evidence="8 10">
    <name type="scientific">Gossypium raimondii</name>
    <name type="common">Peruvian cotton</name>
    <name type="synonym">Gossypium klotzschianum subsp. raimondii</name>
    <dbReference type="NCBI Taxonomy" id="29730"/>
    <lineage>
        <taxon>Eukaryota</taxon>
        <taxon>Viridiplantae</taxon>
        <taxon>Streptophyta</taxon>
        <taxon>Embryophyta</taxon>
        <taxon>Tracheophyta</taxon>
        <taxon>Spermatophyta</taxon>
        <taxon>Magnoliopsida</taxon>
        <taxon>eudicotyledons</taxon>
        <taxon>Gunneridae</taxon>
        <taxon>Pentapetalae</taxon>
        <taxon>rosids</taxon>
        <taxon>malvids</taxon>
        <taxon>Malvales</taxon>
        <taxon>Malvaceae</taxon>
        <taxon>Malvoideae</taxon>
        <taxon>Gossypium</taxon>
    </lineage>
</organism>
<evidence type="ECO:0000256" key="3">
    <source>
        <dbReference type="ARBA" id="ARBA00023125"/>
    </source>
</evidence>
<gene>
    <name evidence="8" type="ORF">B456_003G073600</name>
    <name evidence="9" type="ORF">Gorai_024310</name>
</gene>
<evidence type="ECO:0000256" key="1">
    <source>
        <dbReference type="ARBA" id="ARBA00004123"/>
    </source>
</evidence>
<name>A0A0D2MKI1_GOSRA</name>
<evidence type="ECO:0000256" key="4">
    <source>
        <dbReference type="ARBA" id="ARBA00023163"/>
    </source>
</evidence>
<feature type="domain" description="TF-B3" evidence="7">
    <location>
        <begin position="101"/>
        <end position="206"/>
    </location>
</feature>
<feature type="region of interest" description="Disordered" evidence="6">
    <location>
        <begin position="1"/>
        <end position="84"/>
    </location>
</feature>
<dbReference type="InterPro" id="IPR015300">
    <property type="entry name" value="DNA-bd_pseudobarrel_sf"/>
</dbReference>
<dbReference type="GO" id="GO:0005634">
    <property type="term" value="C:nucleus"/>
    <property type="evidence" value="ECO:0007669"/>
    <property type="project" value="UniProtKB-SubCell"/>
</dbReference>
<dbReference type="Pfam" id="PF02362">
    <property type="entry name" value="B3"/>
    <property type="match status" value="1"/>
</dbReference>
<evidence type="ECO:0000256" key="6">
    <source>
        <dbReference type="SAM" id="MobiDB-lite"/>
    </source>
</evidence>
<proteinExistence type="predicted"/>
<dbReference type="Proteomes" id="UP000032304">
    <property type="component" value="Chromosome 3"/>
</dbReference>
<dbReference type="Proteomes" id="UP000593578">
    <property type="component" value="Unassembled WGS sequence"/>
</dbReference>
<dbReference type="InterPro" id="IPR044800">
    <property type="entry name" value="LEC2-like"/>
</dbReference>
<feature type="compositionally biased region" description="Low complexity" evidence="6">
    <location>
        <begin position="75"/>
        <end position="84"/>
    </location>
</feature>
<reference evidence="9" key="3">
    <citation type="submission" date="2020-04" db="EMBL/GenBank/DDBJ databases">
        <authorList>
            <person name="Grover C.E."/>
            <person name="Arick M.A. II"/>
            <person name="Thrash A."/>
            <person name="Conover J.L."/>
            <person name="Sanders W.S."/>
            <person name="Peterson D.G."/>
            <person name="Scheffler J.A."/>
            <person name="Scheffler B.E."/>
            <person name="Wendel J.F."/>
        </authorList>
    </citation>
    <scope>NUCLEOTIDE SEQUENCE</scope>
    <source>
        <strain evidence="9">8</strain>
        <tissue evidence="9">Leaf</tissue>
    </source>
</reference>
<comment type="subcellular location">
    <subcellularLocation>
        <location evidence="1">Nucleus</location>
    </subcellularLocation>
</comment>
<keyword evidence="4" id="KW-0804">Transcription</keyword>
<evidence type="ECO:0000313" key="10">
    <source>
        <dbReference type="Proteomes" id="UP000032304"/>
    </source>
</evidence>
<reference evidence="9 11" key="2">
    <citation type="journal article" date="2019" name="Genome Biol. Evol.">
        <title>Insights into the evolution of the New World diploid cottons (Gossypium, subgenus Houzingenia) based on genome sequencing.</title>
        <authorList>
            <person name="Grover C.E."/>
            <person name="Arick M.A. 2nd"/>
            <person name="Thrash A."/>
            <person name="Conover J.L."/>
            <person name="Sanders W.S."/>
            <person name="Peterson D.G."/>
            <person name="Frelichowski J.E."/>
            <person name="Scheffler J.A."/>
            <person name="Scheffler B.E."/>
            <person name="Wendel J.F."/>
        </authorList>
    </citation>
    <scope>NUCLEOTIDE SEQUENCE [LARGE SCALE GENOMIC DNA]</scope>
    <source>
        <strain evidence="9">8</strain>
        <tissue evidence="9">Leaf</tissue>
    </source>
</reference>
<dbReference type="STRING" id="29730.A0A0D2MKI1"/>
<dbReference type="EMBL" id="CM001742">
    <property type="protein sequence ID" value="KJB18882.1"/>
    <property type="molecule type" value="Genomic_DNA"/>
</dbReference>
<evidence type="ECO:0000313" key="11">
    <source>
        <dbReference type="Proteomes" id="UP000593578"/>
    </source>
</evidence>
<keyword evidence="5" id="KW-0539">Nucleus</keyword>
<dbReference type="AlphaFoldDB" id="A0A0D2MKI1"/>
<feature type="compositionally biased region" description="Low complexity" evidence="6">
    <location>
        <begin position="15"/>
        <end position="28"/>
    </location>
</feature>
<dbReference type="GO" id="GO:0003677">
    <property type="term" value="F:DNA binding"/>
    <property type="evidence" value="ECO:0007669"/>
    <property type="project" value="UniProtKB-KW"/>
</dbReference>
<keyword evidence="3" id="KW-0238">DNA-binding</keyword>
<dbReference type="Gene3D" id="2.40.330.10">
    <property type="entry name" value="DNA-binding pseudobarrel domain"/>
    <property type="match status" value="1"/>
</dbReference>
<evidence type="ECO:0000256" key="5">
    <source>
        <dbReference type="ARBA" id="ARBA00023242"/>
    </source>
</evidence>
<dbReference type="Gramene" id="KJB18882">
    <property type="protein sequence ID" value="KJB18882"/>
    <property type="gene ID" value="B456_003G073600"/>
</dbReference>
<dbReference type="EMBL" id="JABEZZ010000003">
    <property type="protein sequence ID" value="MBA0582159.1"/>
    <property type="molecule type" value="Genomic_DNA"/>
</dbReference>
<dbReference type="PROSITE" id="PS50863">
    <property type="entry name" value="B3"/>
    <property type="match status" value="1"/>
</dbReference>
<keyword evidence="10" id="KW-1185">Reference proteome</keyword>
<dbReference type="SMART" id="SM01019">
    <property type="entry name" value="B3"/>
    <property type="match status" value="1"/>
</dbReference>
<dbReference type="eggNOG" id="ENOG502QSHQ">
    <property type="taxonomic scope" value="Eukaryota"/>
</dbReference>
<accession>A0A0D2MKI1</accession>
<dbReference type="SUPFAM" id="SSF101936">
    <property type="entry name" value="DNA-binding pseudobarrel domain"/>
    <property type="match status" value="1"/>
</dbReference>
<dbReference type="PANTHER" id="PTHR31140">
    <property type="entry name" value="B3 DOMAIN-CONTAINING TRANSCRIPTION FACTOR ABI3"/>
    <property type="match status" value="1"/>
</dbReference>
<evidence type="ECO:0000313" key="9">
    <source>
        <dbReference type="EMBL" id="MBA0582159.1"/>
    </source>
</evidence>
<sequence length="398" mass="44380">MDFGFNEEGNKFPFSYSSSSSSPSSSSSQHKTQMAPPLSNTRWEAQAHQIHDGHHRQMSPNWLNNRYEPEEDNEAATATASTEADSTLSASAANIEKEHLFDKVVTPSDVGKLNRLVIPKQHAEKHFPLDSSTNEKGLLLNFEDRNGKPWRFRYSYWNSSQSYVMTKGWSRFVKDKKLDAGDIVSFQRGVGELGKHRLFIDWRRRPDGPDPVSFHPHTHHLSLHRSNTPWSPLLMRPPPTARDRFQLSQINPLNRNSYYGGFPTGNNVVNPGGTMGSVLFFRSAAAPTMEWQQQPGGVVEPIVFDSVPVVQGTGAAAAKRLRLFGVNMECPIPESHNPDMLSTTTIPNATMASQNPQLSSSSQHPLQLRLYNGTPVLPPIDFLSANKGKASFSLDFDI</sequence>
<evidence type="ECO:0000259" key="7">
    <source>
        <dbReference type="PROSITE" id="PS50863"/>
    </source>
</evidence>
<dbReference type="InterPro" id="IPR003340">
    <property type="entry name" value="B3_DNA-bd"/>
</dbReference>
<dbReference type="OMA" id="MSPNWLN"/>
<dbReference type="FunFam" id="2.40.330.10:FF:000002">
    <property type="entry name" value="B3 domain-containing protein"/>
    <property type="match status" value="1"/>
</dbReference>
<dbReference type="PANTHER" id="PTHR31140:SF2">
    <property type="entry name" value="B3 DOMAIN-CONTAINING TRANSCRIPTION FACTOR NGA2"/>
    <property type="match status" value="1"/>
</dbReference>
<protein>
    <recommendedName>
        <fullName evidence="7">TF-B3 domain-containing protein</fullName>
    </recommendedName>
</protein>
<dbReference type="OrthoDB" id="2020802at2759"/>
<dbReference type="GO" id="GO:0003700">
    <property type="term" value="F:DNA-binding transcription factor activity"/>
    <property type="evidence" value="ECO:0007669"/>
    <property type="project" value="InterPro"/>
</dbReference>